<protein>
    <submittedName>
        <fullName evidence="2">Uncharacterized protein</fullName>
    </submittedName>
</protein>
<feature type="compositionally biased region" description="Basic and acidic residues" evidence="1">
    <location>
        <begin position="70"/>
        <end position="82"/>
    </location>
</feature>
<gene>
    <name evidence="2" type="ORF">X943_002578</name>
</gene>
<dbReference type="Proteomes" id="UP001195914">
    <property type="component" value="Unassembled WGS sequence"/>
</dbReference>
<reference evidence="2" key="2">
    <citation type="submission" date="2021-05" db="EMBL/GenBank/DDBJ databases">
        <authorList>
            <person name="Pain A."/>
        </authorList>
    </citation>
    <scope>NUCLEOTIDE SEQUENCE</scope>
    <source>
        <strain evidence="2">1802A</strain>
    </source>
</reference>
<dbReference type="AlphaFoldDB" id="A0AAD9LDB4"/>
<feature type="compositionally biased region" description="Basic and acidic residues" evidence="1">
    <location>
        <begin position="1"/>
        <end position="18"/>
    </location>
</feature>
<feature type="compositionally biased region" description="Basic and acidic residues" evidence="1">
    <location>
        <begin position="41"/>
        <end position="53"/>
    </location>
</feature>
<comment type="caution">
    <text evidence="2">The sequence shown here is derived from an EMBL/GenBank/DDBJ whole genome shotgun (WGS) entry which is preliminary data.</text>
</comment>
<evidence type="ECO:0000256" key="1">
    <source>
        <dbReference type="SAM" id="MobiDB-lite"/>
    </source>
</evidence>
<evidence type="ECO:0000313" key="3">
    <source>
        <dbReference type="Proteomes" id="UP001195914"/>
    </source>
</evidence>
<reference evidence="2" key="1">
    <citation type="journal article" date="2014" name="Nucleic Acids Res.">
        <title>The evolutionary dynamics of variant antigen genes in Babesia reveal a history of genomic innovation underlying host-parasite interaction.</title>
        <authorList>
            <person name="Jackson A.P."/>
            <person name="Otto T.D."/>
            <person name="Darby A."/>
            <person name="Ramaprasad A."/>
            <person name="Xia D."/>
            <person name="Echaide I.E."/>
            <person name="Farber M."/>
            <person name="Gahlot S."/>
            <person name="Gamble J."/>
            <person name="Gupta D."/>
            <person name="Gupta Y."/>
            <person name="Jackson L."/>
            <person name="Malandrin L."/>
            <person name="Malas T.B."/>
            <person name="Moussa E."/>
            <person name="Nair M."/>
            <person name="Reid A.J."/>
            <person name="Sanders M."/>
            <person name="Sharma J."/>
            <person name="Tracey A."/>
            <person name="Quail M.A."/>
            <person name="Weir W."/>
            <person name="Wastling J.M."/>
            <person name="Hall N."/>
            <person name="Willadsen P."/>
            <person name="Lingelbach K."/>
            <person name="Shiels B."/>
            <person name="Tait A."/>
            <person name="Berriman M."/>
            <person name="Allred D.R."/>
            <person name="Pain A."/>
        </authorList>
    </citation>
    <scope>NUCLEOTIDE SEQUENCE</scope>
    <source>
        <strain evidence="2">1802A</strain>
    </source>
</reference>
<keyword evidence="3" id="KW-1185">Reference proteome</keyword>
<evidence type="ECO:0000313" key="2">
    <source>
        <dbReference type="EMBL" id="KAK1932151.1"/>
    </source>
</evidence>
<name>A0AAD9LDB4_BABDI</name>
<organism evidence="2 3">
    <name type="scientific">Babesia divergens</name>
    <dbReference type="NCBI Taxonomy" id="32595"/>
    <lineage>
        <taxon>Eukaryota</taxon>
        <taxon>Sar</taxon>
        <taxon>Alveolata</taxon>
        <taxon>Apicomplexa</taxon>
        <taxon>Aconoidasida</taxon>
        <taxon>Piroplasmida</taxon>
        <taxon>Babesiidae</taxon>
        <taxon>Babesia</taxon>
    </lineage>
</organism>
<feature type="region of interest" description="Disordered" evidence="1">
    <location>
        <begin position="1"/>
        <end position="82"/>
    </location>
</feature>
<accession>A0AAD9LDB4</accession>
<dbReference type="EMBL" id="JAHBMH010000078">
    <property type="protein sequence ID" value="KAK1932151.1"/>
    <property type="molecule type" value="Genomic_DNA"/>
</dbReference>
<proteinExistence type="predicted"/>
<sequence>MAARTKGDRKQESNKEALKSINLTEPLVESQRSLQCSNKALKPEAKGRPESQRRMSRTVSGLDLEGDGTGEGKGKGKENIFL</sequence>